<reference evidence="2 3" key="1">
    <citation type="submission" date="2014-04" db="EMBL/GenBank/DDBJ databases">
        <title>Evolutionary Origins and Diversification of the Mycorrhizal Mutualists.</title>
        <authorList>
            <consortium name="DOE Joint Genome Institute"/>
            <consortium name="Mycorrhizal Genomics Consortium"/>
            <person name="Kohler A."/>
            <person name="Kuo A."/>
            <person name="Nagy L.G."/>
            <person name="Floudas D."/>
            <person name="Copeland A."/>
            <person name="Barry K.W."/>
            <person name="Cichocki N."/>
            <person name="Veneault-Fourrey C."/>
            <person name="LaButti K."/>
            <person name="Lindquist E.A."/>
            <person name="Lipzen A."/>
            <person name="Lundell T."/>
            <person name="Morin E."/>
            <person name="Murat C."/>
            <person name="Riley R."/>
            <person name="Ohm R."/>
            <person name="Sun H."/>
            <person name="Tunlid A."/>
            <person name="Henrissat B."/>
            <person name="Grigoriev I.V."/>
            <person name="Hibbett D.S."/>
            <person name="Martin F."/>
        </authorList>
    </citation>
    <scope>NUCLEOTIDE SEQUENCE [LARGE SCALE GENOMIC DNA]</scope>
    <source>
        <strain evidence="2 3">FD-317 M1</strain>
    </source>
</reference>
<feature type="compositionally biased region" description="Acidic residues" evidence="1">
    <location>
        <begin position="547"/>
        <end position="561"/>
    </location>
</feature>
<gene>
    <name evidence="2" type="ORF">GYMLUDRAFT_889369</name>
</gene>
<feature type="region of interest" description="Disordered" evidence="1">
    <location>
        <begin position="302"/>
        <end position="350"/>
    </location>
</feature>
<feature type="compositionally biased region" description="Polar residues" evidence="1">
    <location>
        <begin position="180"/>
        <end position="223"/>
    </location>
</feature>
<feature type="compositionally biased region" description="Pro residues" evidence="1">
    <location>
        <begin position="370"/>
        <end position="379"/>
    </location>
</feature>
<feature type="compositionally biased region" description="Low complexity" evidence="1">
    <location>
        <begin position="151"/>
        <end position="163"/>
    </location>
</feature>
<name>A0A0D0BJK3_9AGAR</name>
<evidence type="ECO:0000313" key="3">
    <source>
        <dbReference type="Proteomes" id="UP000053593"/>
    </source>
</evidence>
<evidence type="ECO:0000256" key="1">
    <source>
        <dbReference type="SAM" id="MobiDB-lite"/>
    </source>
</evidence>
<dbReference type="Proteomes" id="UP000053593">
    <property type="component" value="Unassembled WGS sequence"/>
</dbReference>
<proteinExistence type="predicted"/>
<keyword evidence="3" id="KW-1185">Reference proteome</keyword>
<evidence type="ECO:0000313" key="2">
    <source>
        <dbReference type="EMBL" id="KIK54906.1"/>
    </source>
</evidence>
<accession>A0A0D0BJK3</accession>
<sequence length="617" mass="66569">MHDGRRSSLTLMDKYLDCLPSAFGGVLSHSPLHPSGLFQPFDSSYISPRWKTFSRNNAQFSELNSSYETGRSVVKPSRSSRRSKMALKPGSSQTTSGTSVDTTRPEPSSYSNTRSHVSHNSTLLMEDAASLSTSSRPRSESSPRRKEAPCSAPLSFYSSSHSSLPRNRHGPGIDFPPSEPSTQQDRASHPSRPSLSSPDESRNQSTLSHSNSNLGSDPSSLQVPSGRAGSRIFDLPLVPGGNEAEGNGVDTDTEGDGGLDIYDIIADVDGLCYPEEGEDDRERLSYSLGTSANEDGKTLALVKSESEPSRLSAFVASSDSYGTAAKRRSTSPPPPLPEPSSFQPPGTLSALPTSSLAVVGHQIPPPPWAKLPLQAPVPPSLSLHGQWPSRTSRKRKRKTGDGVEVEVSPSSSRGAASTCASALATPASTPMRTRTRTRIRSTNNDTGSEVEHEHEHEHENEAGDDSVDILSTPGHRRHHRVITYRMRTTHGQTVLKEDYMANFLQGVGGEAEDGRRMIKGKAKSYERVEVERERELRPRGLRLREVLEDETDTDEDGDDDEHTGVGGGSSRSGRTRAPSVLTGGPVVDAVKENVDPFGSIDAAGVEQGEVERNLDDS</sequence>
<feature type="compositionally biased region" description="Polar residues" evidence="1">
    <location>
        <begin position="90"/>
        <end position="123"/>
    </location>
</feature>
<feature type="region of interest" description="Disordered" evidence="1">
    <location>
        <begin position="543"/>
        <end position="588"/>
    </location>
</feature>
<dbReference type="AlphaFoldDB" id="A0A0D0BJK3"/>
<organism evidence="2 3">
    <name type="scientific">Collybiopsis luxurians FD-317 M1</name>
    <dbReference type="NCBI Taxonomy" id="944289"/>
    <lineage>
        <taxon>Eukaryota</taxon>
        <taxon>Fungi</taxon>
        <taxon>Dikarya</taxon>
        <taxon>Basidiomycota</taxon>
        <taxon>Agaricomycotina</taxon>
        <taxon>Agaricomycetes</taxon>
        <taxon>Agaricomycetidae</taxon>
        <taxon>Agaricales</taxon>
        <taxon>Marasmiineae</taxon>
        <taxon>Omphalotaceae</taxon>
        <taxon>Collybiopsis</taxon>
        <taxon>Collybiopsis luxurians</taxon>
    </lineage>
</organism>
<dbReference type="EMBL" id="KN834811">
    <property type="protein sequence ID" value="KIK54906.1"/>
    <property type="molecule type" value="Genomic_DNA"/>
</dbReference>
<feature type="compositionally biased region" description="Basic and acidic residues" evidence="1">
    <location>
        <begin position="137"/>
        <end position="148"/>
    </location>
</feature>
<feature type="region of interest" description="Disordered" evidence="1">
    <location>
        <begin position="370"/>
        <end position="476"/>
    </location>
</feature>
<feature type="compositionally biased region" description="Basic and acidic residues" evidence="1">
    <location>
        <begin position="449"/>
        <end position="461"/>
    </location>
</feature>
<feature type="region of interest" description="Disordered" evidence="1">
    <location>
        <begin position="66"/>
        <end position="258"/>
    </location>
</feature>
<feature type="compositionally biased region" description="Polar residues" evidence="1">
    <location>
        <begin position="408"/>
        <end position="420"/>
    </location>
</feature>
<protein>
    <submittedName>
        <fullName evidence="2">Uncharacterized protein</fullName>
    </submittedName>
</protein>
<dbReference type="HOGENOM" id="CLU_442824_0_0_1"/>
<feature type="region of interest" description="Disordered" evidence="1">
    <location>
        <begin position="598"/>
        <end position="617"/>
    </location>
</feature>